<evidence type="ECO:0000256" key="2">
    <source>
        <dbReference type="SAM" id="SignalP"/>
    </source>
</evidence>
<dbReference type="AlphaFoldDB" id="A0A1M6EC97"/>
<dbReference type="Proteomes" id="UP000184387">
    <property type="component" value="Unassembled WGS sequence"/>
</dbReference>
<dbReference type="PROSITE" id="PS51318">
    <property type="entry name" value="TAT"/>
    <property type="match status" value="1"/>
</dbReference>
<keyword evidence="3" id="KW-0675">Receptor</keyword>
<organism evidence="3 4">
    <name type="scientific">Muricoccus roseus</name>
    <dbReference type="NCBI Taxonomy" id="198092"/>
    <lineage>
        <taxon>Bacteria</taxon>
        <taxon>Pseudomonadati</taxon>
        <taxon>Pseudomonadota</taxon>
        <taxon>Alphaproteobacteria</taxon>
        <taxon>Acetobacterales</taxon>
        <taxon>Roseomonadaceae</taxon>
        <taxon>Muricoccus</taxon>
    </lineage>
</organism>
<dbReference type="PANTHER" id="PTHR42928">
    <property type="entry name" value="TRICARBOXYLATE-BINDING PROTEIN"/>
    <property type="match status" value="1"/>
</dbReference>
<dbReference type="InterPro" id="IPR006311">
    <property type="entry name" value="TAT_signal"/>
</dbReference>
<comment type="similarity">
    <text evidence="1">Belongs to the UPF0065 (bug) family.</text>
</comment>
<reference evidence="3 4" key="1">
    <citation type="submission" date="2016-11" db="EMBL/GenBank/DDBJ databases">
        <authorList>
            <person name="Jaros S."/>
            <person name="Januszkiewicz K."/>
            <person name="Wedrychowicz H."/>
        </authorList>
    </citation>
    <scope>NUCLEOTIDE SEQUENCE [LARGE SCALE GENOMIC DNA]</scope>
    <source>
        <strain evidence="3 4">DSM 14916</strain>
    </source>
</reference>
<dbReference type="InterPro" id="IPR042100">
    <property type="entry name" value="Bug_dom1"/>
</dbReference>
<name>A0A1M6EC97_9PROT</name>
<dbReference type="SUPFAM" id="SSF53850">
    <property type="entry name" value="Periplasmic binding protein-like II"/>
    <property type="match status" value="1"/>
</dbReference>
<dbReference type="Gene3D" id="3.40.190.150">
    <property type="entry name" value="Bordetella uptake gene, domain 1"/>
    <property type="match status" value="1"/>
</dbReference>
<feature type="chain" id="PRO_5012657916" evidence="2">
    <location>
        <begin position="22"/>
        <end position="328"/>
    </location>
</feature>
<evidence type="ECO:0000313" key="4">
    <source>
        <dbReference type="Proteomes" id="UP000184387"/>
    </source>
</evidence>
<dbReference type="Gene3D" id="3.40.190.10">
    <property type="entry name" value="Periplasmic binding protein-like II"/>
    <property type="match status" value="1"/>
</dbReference>
<evidence type="ECO:0000256" key="1">
    <source>
        <dbReference type="ARBA" id="ARBA00006987"/>
    </source>
</evidence>
<keyword evidence="2" id="KW-0732">Signal</keyword>
<feature type="signal peptide" evidence="2">
    <location>
        <begin position="1"/>
        <end position="21"/>
    </location>
</feature>
<protein>
    <submittedName>
        <fullName evidence="3">Tripartite-type tricarboxylate transporter, receptor component TctC</fullName>
    </submittedName>
</protein>
<dbReference type="STRING" id="198092.SAMN02745194_01193"/>
<keyword evidence="4" id="KW-1185">Reference proteome</keyword>
<sequence length="328" mass="33500">MIARRALLAGMAAAGLAPAFALTASAQAPAWPDRPVRLVVPYAAGGPTDAVARILAERLSNALPQRVVVENRAGGGALPGTENIARAPKDGSALLFTTVVHAVHRALHGSRLTFDPGADFAPVALIGVVPQVIMVPPESPVRDMPGLLQFLRSGQHAYGSSGAGGSSHLGVELLKGMTGVRAEHIPYRGTAPAVADLLAGRVALVMDSVATGAAQVRGGALRGIATTGARRSSALPDLPTVAETVPGFEATTWNAVLAPAGTPAPVVSAISAAIWSALADEGVQARLAGLGVEVPPPEERNPEMAGRFIAAETAKWERLVQDAGIRVE</sequence>
<accession>A0A1M6EC97</accession>
<gene>
    <name evidence="3" type="ORF">SAMN02745194_01193</name>
</gene>
<dbReference type="EMBL" id="FQZF01000005">
    <property type="protein sequence ID" value="SHI83094.1"/>
    <property type="molecule type" value="Genomic_DNA"/>
</dbReference>
<dbReference type="InterPro" id="IPR005064">
    <property type="entry name" value="BUG"/>
</dbReference>
<dbReference type="PANTHER" id="PTHR42928:SF5">
    <property type="entry name" value="BLR1237 PROTEIN"/>
    <property type="match status" value="1"/>
</dbReference>
<dbReference type="PIRSF" id="PIRSF017082">
    <property type="entry name" value="YflP"/>
    <property type="match status" value="1"/>
</dbReference>
<dbReference type="RefSeq" id="WP_073132565.1">
    <property type="nucleotide sequence ID" value="NZ_FQZF01000005.1"/>
</dbReference>
<dbReference type="Pfam" id="PF03401">
    <property type="entry name" value="TctC"/>
    <property type="match status" value="1"/>
</dbReference>
<proteinExistence type="inferred from homology"/>
<evidence type="ECO:0000313" key="3">
    <source>
        <dbReference type="EMBL" id="SHI83094.1"/>
    </source>
</evidence>